<protein>
    <submittedName>
        <fullName evidence="1">Unnamed protein product</fullName>
    </submittedName>
</protein>
<evidence type="ECO:0000313" key="2">
    <source>
        <dbReference type="Proteomes" id="UP001165101"/>
    </source>
</evidence>
<keyword evidence="2" id="KW-1185">Reference proteome</keyword>
<name>A0ACB5TTZ8_CANBO</name>
<dbReference type="Proteomes" id="UP001165101">
    <property type="component" value="Unassembled WGS sequence"/>
</dbReference>
<organism evidence="1 2">
    <name type="scientific">Candida boidinii</name>
    <name type="common">Yeast</name>
    <dbReference type="NCBI Taxonomy" id="5477"/>
    <lineage>
        <taxon>Eukaryota</taxon>
        <taxon>Fungi</taxon>
        <taxon>Dikarya</taxon>
        <taxon>Ascomycota</taxon>
        <taxon>Saccharomycotina</taxon>
        <taxon>Pichiomycetes</taxon>
        <taxon>Pichiales</taxon>
        <taxon>Pichiaceae</taxon>
        <taxon>Ogataea</taxon>
        <taxon>Ogataea/Candida clade</taxon>
    </lineage>
</organism>
<gene>
    <name evidence="1" type="ORF">Cboi01_000361000</name>
</gene>
<comment type="caution">
    <text evidence="1">The sequence shown here is derived from an EMBL/GenBank/DDBJ whole genome shotgun (WGS) entry which is preliminary data.</text>
</comment>
<sequence length="275" mass="32455">MVVITSYRAGARQIQRVFKDHRNFGLLSIIQKSPFLIERKPEISDLINEFENKLSSQNENNITNKTKQEIEKEILEAKLKQIEANENETNFVPPPTELESIKHNQQIELPDANKKSVSKEIVNDEDDEALKITSSLYTPQNPFLVESKRHLIEEKIKQIEERIKVQEEKERQKLILLEQEEEKLYQPKLGDFKRPMATTFLIASAVYLLIQYSWWLLKDEEYIMEKEAEIREKERIIQMLLNQQAEIVEEMENKPSLFSSSPASNSGYFSWLWRK</sequence>
<proteinExistence type="predicted"/>
<reference evidence="1" key="1">
    <citation type="submission" date="2023-04" db="EMBL/GenBank/DDBJ databases">
        <title>Candida boidinii NBRC 1967.</title>
        <authorList>
            <person name="Ichikawa N."/>
            <person name="Sato H."/>
            <person name="Tonouchi N."/>
        </authorList>
    </citation>
    <scope>NUCLEOTIDE SEQUENCE</scope>
    <source>
        <strain evidence="1">NBRC 1967</strain>
    </source>
</reference>
<evidence type="ECO:0000313" key="1">
    <source>
        <dbReference type="EMBL" id="GME94680.1"/>
    </source>
</evidence>
<dbReference type="EMBL" id="BSXV01002036">
    <property type="protein sequence ID" value="GME94680.1"/>
    <property type="molecule type" value="Genomic_DNA"/>
</dbReference>
<accession>A0ACB5TTZ8</accession>